<comment type="caution">
    <text evidence="5">The sequence shown here is derived from an EMBL/GenBank/DDBJ whole genome shotgun (WGS) entry which is preliminary data.</text>
</comment>
<dbReference type="CDD" id="cd00054">
    <property type="entry name" value="EGF_CA"/>
    <property type="match status" value="1"/>
</dbReference>
<feature type="disulfide bond" evidence="1">
    <location>
        <begin position="215"/>
        <end position="224"/>
    </location>
</feature>
<feature type="transmembrane region" description="Helical" evidence="2">
    <location>
        <begin position="402"/>
        <end position="422"/>
    </location>
</feature>
<feature type="signal peptide" evidence="3">
    <location>
        <begin position="1"/>
        <end position="22"/>
    </location>
</feature>
<keyword evidence="1" id="KW-0245">EGF-like domain</keyword>
<feature type="transmembrane region" description="Helical" evidence="2">
    <location>
        <begin position="244"/>
        <end position="262"/>
    </location>
</feature>
<reference evidence="5 6" key="1">
    <citation type="submission" date="2020-04" db="EMBL/GenBank/DDBJ databases">
        <authorList>
            <person name="Laetsch R D."/>
            <person name="Stevens L."/>
            <person name="Kumar S."/>
            <person name="Blaxter L. M."/>
        </authorList>
    </citation>
    <scope>NUCLEOTIDE SEQUENCE [LARGE SCALE GENOMIC DNA]</scope>
</reference>
<keyword evidence="6" id="KW-1185">Reference proteome</keyword>
<name>A0A8S1EDP2_9PELO</name>
<evidence type="ECO:0000256" key="3">
    <source>
        <dbReference type="SAM" id="SignalP"/>
    </source>
</evidence>
<evidence type="ECO:0000256" key="1">
    <source>
        <dbReference type="PROSITE-ProRule" id="PRU00076"/>
    </source>
</evidence>
<evidence type="ECO:0000313" key="6">
    <source>
        <dbReference type="Proteomes" id="UP000494206"/>
    </source>
</evidence>
<dbReference type="PROSITE" id="PS01186">
    <property type="entry name" value="EGF_2"/>
    <property type="match status" value="1"/>
</dbReference>
<sequence>MMATKMLILLLLYDFWIPLVRCEDNNGVESSVACPIGMIEGNLFCYGLANTLKGTGNTWIYCDPENGQILRKQRKIEAVDLSNFPNSSVLVNLNKTAGNVASICRVPKFGKHNQCSTGSFFTVDGLKDLVEMPERNDTLFNTNEKLKLTCKESKTNLDFVCGKVGWWQPSPDSINCEGFFCEIFDGDCRNDEESSNFCSRNGICVNTLSGPICECYEGYGLDHCEFNRTKFESNFHGQYSTTNISSNLAWSLLLIWLIYAQIFRNVELYLGLPLVASVAVTTLVHLLVFSENQQGLTTKWTCIGLVTTENWQPATLMIFLNFLLVLIFQIHLRGIIRFEGDNDAYKWKIEAWFQHYSPCMIELVEKVKRQRYFVVVLPILFWLQYILGMATSSYPEAPIFDILYTISLILLILTSCLQIAILDSSSWSKICNFLMLNLPKNYAPIFNSITLFSRDEFPQLPGVLLPNIPDIERIENHEYEFSAEGCATAHDFFPSYLRDVAHLAILRNYCFLRLNRKGEMSKIDCAIHVAITEYTHFKQSWLKNSKSTGLLQLAKLVADTIRDILNGDWICYNCEASGEQRNFEKLRIVNPAVYNYLKKTLCVSLMNFHNENDEFADEAYQILLRQSSYRQTLGDFPVIRYGNFIQDYFRFLETAPPIYIIRFPYIRTIQIWKARQLLQENQDKIDNENWEKIYSNDAWFEKLGDYEKEAIRSEFKVYESKPGTHHCNPRQLGPHKMLSSFWDCRKLGFIGPLERKYFKTPEFNHPLFTNKKRLVEEADSFEFNQYYDVQHSTLNVIFDPDVAYDSKEKWNSGEMQHVANPNEFAATDIPKGIMKKLEKKRQGKNKFY</sequence>
<comment type="caution">
    <text evidence="1">Lacks conserved residue(s) required for the propagation of feature annotation.</text>
</comment>
<feature type="chain" id="PRO_5035785176" description="EGF-like domain-containing protein" evidence="3">
    <location>
        <begin position="23"/>
        <end position="848"/>
    </location>
</feature>
<organism evidence="5 6">
    <name type="scientific">Caenorhabditis bovis</name>
    <dbReference type="NCBI Taxonomy" id="2654633"/>
    <lineage>
        <taxon>Eukaryota</taxon>
        <taxon>Metazoa</taxon>
        <taxon>Ecdysozoa</taxon>
        <taxon>Nematoda</taxon>
        <taxon>Chromadorea</taxon>
        <taxon>Rhabditida</taxon>
        <taxon>Rhabditina</taxon>
        <taxon>Rhabditomorpha</taxon>
        <taxon>Rhabditoidea</taxon>
        <taxon>Rhabditidae</taxon>
        <taxon>Peloderinae</taxon>
        <taxon>Caenorhabditis</taxon>
    </lineage>
</organism>
<feature type="transmembrane region" description="Helical" evidence="2">
    <location>
        <begin position="269"/>
        <end position="290"/>
    </location>
</feature>
<protein>
    <recommendedName>
        <fullName evidence="4">EGF-like domain-containing protein</fullName>
    </recommendedName>
</protein>
<evidence type="ECO:0000259" key="4">
    <source>
        <dbReference type="PROSITE" id="PS50026"/>
    </source>
</evidence>
<proteinExistence type="predicted"/>
<evidence type="ECO:0000256" key="2">
    <source>
        <dbReference type="SAM" id="Phobius"/>
    </source>
</evidence>
<feature type="domain" description="EGF-like" evidence="4">
    <location>
        <begin position="190"/>
        <end position="225"/>
    </location>
</feature>
<keyword evidence="1" id="KW-1015">Disulfide bond</keyword>
<keyword evidence="2" id="KW-0812">Transmembrane</keyword>
<dbReference type="PROSITE" id="PS50026">
    <property type="entry name" value="EGF_3"/>
    <property type="match status" value="1"/>
</dbReference>
<gene>
    <name evidence="5" type="ORF">CBOVIS_LOCUS1695</name>
</gene>
<dbReference type="EMBL" id="CADEPM010000001">
    <property type="protein sequence ID" value="CAB3398418.1"/>
    <property type="molecule type" value="Genomic_DNA"/>
</dbReference>
<keyword evidence="2" id="KW-0472">Membrane</keyword>
<keyword evidence="3" id="KW-0732">Signal</keyword>
<evidence type="ECO:0000313" key="5">
    <source>
        <dbReference type="EMBL" id="CAB3398418.1"/>
    </source>
</evidence>
<accession>A0A8S1EDP2</accession>
<dbReference type="AlphaFoldDB" id="A0A8S1EDP2"/>
<feature type="transmembrane region" description="Helical" evidence="2">
    <location>
        <begin position="372"/>
        <end position="390"/>
    </location>
</feature>
<keyword evidence="2" id="KW-1133">Transmembrane helix</keyword>
<dbReference type="SMART" id="SM00181">
    <property type="entry name" value="EGF"/>
    <property type="match status" value="1"/>
</dbReference>
<dbReference type="InterPro" id="IPR000742">
    <property type="entry name" value="EGF"/>
</dbReference>
<feature type="transmembrane region" description="Helical" evidence="2">
    <location>
        <begin position="310"/>
        <end position="328"/>
    </location>
</feature>
<dbReference type="Proteomes" id="UP000494206">
    <property type="component" value="Unassembled WGS sequence"/>
</dbReference>